<dbReference type="PANTHER" id="PTHR22946">
    <property type="entry name" value="DIENELACTONE HYDROLASE DOMAIN-CONTAINING PROTEIN-RELATED"/>
    <property type="match status" value="1"/>
</dbReference>
<dbReference type="Gene3D" id="3.40.50.1820">
    <property type="entry name" value="alpha/beta hydrolase"/>
    <property type="match status" value="1"/>
</dbReference>
<dbReference type="EC" id="3.1.-.-" evidence="2"/>
<comment type="similarity">
    <text evidence="1">Belongs to the AB hydrolase superfamily.</text>
</comment>
<protein>
    <submittedName>
        <fullName evidence="2">Dienelactone hydrolase family protein</fullName>
        <ecNumber evidence="2">3.1.-.-</ecNumber>
    </submittedName>
</protein>
<evidence type="ECO:0000256" key="1">
    <source>
        <dbReference type="ARBA" id="ARBA00008645"/>
    </source>
</evidence>
<comment type="caution">
    <text evidence="2">The sequence shown here is derived from an EMBL/GenBank/DDBJ whole genome shotgun (WGS) entry which is preliminary data.</text>
</comment>
<keyword evidence="2" id="KW-0378">Hydrolase</keyword>
<evidence type="ECO:0000313" key="2">
    <source>
        <dbReference type="EMBL" id="MFC6008362.1"/>
    </source>
</evidence>
<dbReference type="EMBL" id="JBHSRD010000004">
    <property type="protein sequence ID" value="MFC6008362.1"/>
    <property type="molecule type" value="Genomic_DNA"/>
</dbReference>
<dbReference type="SUPFAM" id="SSF53474">
    <property type="entry name" value="alpha/beta-Hydrolases"/>
    <property type="match status" value="1"/>
</dbReference>
<keyword evidence="3" id="KW-1185">Reference proteome</keyword>
<sequence length="303" mass="32415">MSATSLTHEVLRQALGPVPTPASLEPEVHEEVQCDGYVRRRVSYDVPSGRASAFVCVPDGLAAPAPLVFCHHQHAGEFDLGKSEVCGLRGDPDQAYAAELAQRGFVTIAPDAIGFEDRNWADGANVGWFELSSRLVLGRTLLADCLQEVSLAIDCASTLAEVDATSVGFIGHSYGGRIALWAPAWDARIRASVSNCGCIPYRDSFARDAGFQAELVVPGFAARYDVEDVLALASQCEVLVIAAADDVWSRGARGLGPRLHDLGATHVRVHVVPGDHEFRAPQRELAYEFLDVQLGRTPAGGPA</sequence>
<accession>A0ABW1JHI7</accession>
<evidence type="ECO:0000313" key="3">
    <source>
        <dbReference type="Proteomes" id="UP001596189"/>
    </source>
</evidence>
<reference evidence="3" key="1">
    <citation type="journal article" date="2019" name="Int. J. Syst. Evol. Microbiol.">
        <title>The Global Catalogue of Microorganisms (GCM) 10K type strain sequencing project: providing services to taxonomists for standard genome sequencing and annotation.</title>
        <authorList>
            <consortium name="The Broad Institute Genomics Platform"/>
            <consortium name="The Broad Institute Genome Sequencing Center for Infectious Disease"/>
            <person name="Wu L."/>
            <person name="Ma J."/>
        </authorList>
    </citation>
    <scope>NUCLEOTIDE SEQUENCE [LARGE SCALE GENOMIC DNA]</scope>
    <source>
        <strain evidence="3">KACC 14249</strain>
    </source>
</reference>
<organism evidence="2 3">
    <name type="scientific">Angustibacter luteus</name>
    <dbReference type="NCBI Taxonomy" id="658456"/>
    <lineage>
        <taxon>Bacteria</taxon>
        <taxon>Bacillati</taxon>
        <taxon>Actinomycetota</taxon>
        <taxon>Actinomycetes</taxon>
        <taxon>Kineosporiales</taxon>
        <taxon>Kineosporiaceae</taxon>
    </lineage>
</organism>
<dbReference type="InterPro" id="IPR029058">
    <property type="entry name" value="AB_hydrolase_fold"/>
</dbReference>
<name>A0ABW1JHI7_9ACTN</name>
<dbReference type="InterPro" id="IPR050261">
    <property type="entry name" value="FrsA_esterase"/>
</dbReference>
<gene>
    <name evidence="2" type="ORF">ACFQDO_14590</name>
</gene>
<dbReference type="RefSeq" id="WP_345714942.1">
    <property type="nucleotide sequence ID" value="NZ_BAABFP010000002.1"/>
</dbReference>
<dbReference type="Proteomes" id="UP001596189">
    <property type="component" value="Unassembled WGS sequence"/>
</dbReference>
<dbReference type="GO" id="GO:0016787">
    <property type="term" value="F:hydrolase activity"/>
    <property type="evidence" value="ECO:0007669"/>
    <property type="project" value="UniProtKB-KW"/>
</dbReference>
<proteinExistence type="inferred from homology"/>